<accession>A0ABD2NDY9</accession>
<dbReference type="Pfam" id="PF16077">
    <property type="entry name" value="Spaetzle"/>
    <property type="match status" value="1"/>
</dbReference>
<dbReference type="Proteomes" id="UP001516400">
    <property type="component" value="Unassembled WGS sequence"/>
</dbReference>
<dbReference type="InterPro" id="IPR029034">
    <property type="entry name" value="Cystine-knot_cytokine"/>
</dbReference>
<reference evidence="5 6" key="1">
    <citation type="journal article" date="2021" name="BMC Biol.">
        <title>Horizontally acquired antibacterial genes associated with adaptive radiation of ladybird beetles.</title>
        <authorList>
            <person name="Li H.S."/>
            <person name="Tang X.F."/>
            <person name="Huang Y.H."/>
            <person name="Xu Z.Y."/>
            <person name="Chen M.L."/>
            <person name="Du X.Y."/>
            <person name="Qiu B.Y."/>
            <person name="Chen P.T."/>
            <person name="Zhang W."/>
            <person name="Slipinski A."/>
            <person name="Escalona H.E."/>
            <person name="Waterhouse R.M."/>
            <person name="Zwick A."/>
            <person name="Pang H."/>
        </authorList>
    </citation>
    <scope>NUCLEOTIDE SEQUENCE [LARGE SCALE GENOMIC DNA]</scope>
    <source>
        <strain evidence="5">SYSU2018</strain>
    </source>
</reference>
<keyword evidence="1" id="KW-0732">Signal</keyword>
<gene>
    <name evidence="5" type="ORF">HHI36_012331</name>
</gene>
<keyword evidence="3" id="KW-0325">Glycoprotein</keyword>
<dbReference type="InterPro" id="IPR032104">
    <property type="entry name" value="Spaetzle"/>
</dbReference>
<keyword evidence="2" id="KW-1015">Disulfide bond</keyword>
<dbReference type="GO" id="GO:0005615">
    <property type="term" value="C:extracellular space"/>
    <property type="evidence" value="ECO:0007669"/>
    <property type="project" value="UniProtKB-ARBA"/>
</dbReference>
<dbReference type="EMBL" id="JABFTP020000103">
    <property type="protein sequence ID" value="KAL3276966.1"/>
    <property type="molecule type" value="Genomic_DNA"/>
</dbReference>
<evidence type="ECO:0000259" key="4">
    <source>
        <dbReference type="Pfam" id="PF16077"/>
    </source>
</evidence>
<dbReference type="AlphaFoldDB" id="A0ABD2NDY9"/>
<evidence type="ECO:0000256" key="1">
    <source>
        <dbReference type="ARBA" id="ARBA00022729"/>
    </source>
</evidence>
<protein>
    <recommendedName>
        <fullName evidence="4">Spaetzle domain-containing protein</fullName>
    </recommendedName>
</protein>
<dbReference type="PANTHER" id="PTHR23199">
    <property type="entry name" value="NEUROTROPHIN 1-RELATED"/>
    <property type="match status" value="1"/>
</dbReference>
<proteinExistence type="predicted"/>
<evidence type="ECO:0000256" key="3">
    <source>
        <dbReference type="ARBA" id="ARBA00023180"/>
    </source>
</evidence>
<keyword evidence="6" id="KW-1185">Reference proteome</keyword>
<dbReference type="Gene3D" id="2.10.90.10">
    <property type="entry name" value="Cystine-knot cytokines"/>
    <property type="match status" value="1"/>
</dbReference>
<feature type="domain" description="Spaetzle" evidence="4">
    <location>
        <begin position="112"/>
        <end position="203"/>
    </location>
</feature>
<evidence type="ECO:0000313" key="5">
    <source>
        <dbReference type="EMBL" id="KAL3276966.1"/>
    </source>
</evidence>
<comment type="caution">
    <text evidence="5">The sequence shown here is derived from an EMBL/GenBank/DDBJ whole genome shotgun (WGS) entry which is preliminary data.</text>
</comment>
<evidence type="ECO:0000256" key="2">
    <source>
        <dbReference type="ARBA" id="ARBA00023157"/>
    </source>
</evidence>
<sequence length="214" mass="24745">MCYYYSMAVFIIVIFLQVQFTRTYKVIPIRRLRNDTSDIIFPDAMEEEEAPISLVPKITSYRCQDGSTFCEHTDAYPFKLVENNLRNEEPYKYLFGIDDVDSMSDRLSEDEFVCAGKSLLIFPKAAVNKKNQWKYIVNQGGGREQGIRVKVCQREGSACKLLSRDVYKTSCKQEYAYRRLLSISYDGTLETDSFRLPVACGCSYKPRIFWNPSG</sequence>
<organism evidence="5 6">
    <name type="scientific">Cryptolaemus montrouzieri</name>
    <dbReference type="NCBI Taxonomy" id="559131"/>
    <lineage>
        <taxon>Eukaryota</taxon>
        <taxon>Metazoa</taxon>
        <taxon>Ecdysozoa</taxon>
        <taxon>Arthropoda</taxon>
        <taxon>Hexapoda</taxon>
        <taxon>Insecta</taxon>
        <taxon>Pterygota</taxon>
        <taxon>Neoptera</taxon>
        <taxon>Endopterygota</taxon>
        <taxon>Coleoptera</taxon>
        <taxon>Polyphaga</taxon>
        <taxon>Cucujiformia</taxon>
        <taxon>Coccinelloidea</taxon>
        <taxon>Coccinellidae</taxon>
        <taxon>Scymninae</taxon>
        <taxon>Scymnini</taxon>
        <taxon>Cryptolaemus</taxon>
    </lineage>
</organism>
<dbReference type="PANTHER" id="PTHR23199:SF12">
    <property type="entry name" value="NEUROTROPHIN 1-RELATED"/>
    <property type="match status" value="1"/>
</dbReference>
<dbReference type="InterPro" id="IPR052444">
    <property type="entry name" value="Spz/Toll_ligand-like"/>
</dbReference>
<dbReference type="SUPFAM" id="SSF57501">
    <property type="entry name" value="Cystine-knot cytokines"/>
    <property type="match status" value="1"/>
</dbReference>
<evidence type="ECO:0000313" key="6">
    <source>
        <dbReference type="Proteomes" id="UP001516400"/>
    </source>
</evidence>
<name>A0ABD2NDY9_9CUCU</name>